<comment type="caution">
    <text evidence="5">The sequence shown here is derived from an EMBL/GenBank/DDBJ whole genome shotgun (WGS) entry which is preliminary data.</text>
</comment>
<evidence type="ECO:0000313" key="6">
    <source>
        <dbReference type="Proteomes" id="UP001159179"/>
    </source>
</evidence>
<dbReference type="GO" id="GO:0005737">
    <property type="term" value="C:cytoplasm"/>
    <property type="evidence" value="ECO:0007669"/>
    <property type="project" value="UniProtKB-SubCell"/>
</dbReference>
<comment type="subunit">
    <text evidence="4">Interacts with translational regulator CsrA and flagellin(s).</text>
</comment>
<comment type="similarity">
    <text evidence="4">Belongs to the FliW family.</text>
</comment>
<evidence type="ECO:0000256" key="2">
    <source>
        <dbReference type="ARBA" id="ARBA00022795"/>
    </source>
</evidence>
<keyword evidence="1 4" id="KW-0963">Cytoplasm</keyword>
<dbReference type="Gene3D" id="2.30.290.10">
    <property type="entry name" value="BH3618-like"/>
    <property type="match status" value="1"/>
</dbReference>
<dbReference type="GO" id="GO:0044780">
    <property type="term" value="P:bacterial-type flagellum assembly"/>
    <property type="evidence" value="ECO:0007669"/>
    <property type="project" value="UniProtKB-UniRule"/>
</dbReference>
<dbReference type="RefSeq" id="WP_280616581.1">
    <property type="nucleotide sequence ID" value="NZ_CP197209.1"/>
</dbReference>
<dbReference type="EMBL" id="JAROYP010000005">
    <property type="protein sequence ID" value="MDH5161280.1"/>
    <property type="molecule type" value="Genomic_DNA"/>
</dbReference>
<keyword evidence="4" id="KW-0143">Chaperone</keyword>
<keyword evidence="5" id="KW-0282">Flagellum</keyword>
<name>A0AAW6SV93_9BACI</name>
<dbReference type="PANTHER" id="PTHR39190:SF1">
    <property type="entry name" value="FLAGELLAR ASSEMBLY FACTOR FLIW"/>
    <property type="match status" value="1"/>
</dbReference>
<keyword evidence="5" id="KW-0969">Cilium</keyword>
<evidence type="ECO:0000256" key="3">
    <source>
        <dbReference type="ARBA" id="ARBA00022845"/>
    </source>
</evidence>
<dbReference type="AlphaFoldDB" id="A0AAW6SV93"/>
<dbReference type="SUPFAM" id="SSF141457">
    <property type="entry name" value="BH3618-like"/>
    <property type="match status" value="1"/>
</dbReference>
<evidence type="ECO:0000313" key="5">
    <source>
        <dbReference type="EMBL" id="MDH5161280.1"/>
    </source>
</evidence>
<dbReference type="HAMAP" id="MF_01185">
    <property type="entry name" value="FliW"/>
    <property type="match status" value="1"/>
</dbReference>
<dbReference type="NCBIfam" id="NF009793">
    <property type="entry name" value="PRK13285.1-1"/>
    <property type="match status" value="1"/>
</dbReference>
<evidence type="ECO:0000256" key="1">
    <source>
        <dbReference type="ARBA" id="ARBA00022490"/>
    </source>
</evidence>
<comment type="function">
    <text evidence="4">Acts as an anti-CsrA protein, binds CsrA and prevents it from repressing translation of its target genes, one of which is flagellin. Binds to flagellin and participates in the assembly of the flagellum.</text>
</comment>
<sequence>MILQTKYQGEVEINSHDIITFDNGIPGFLDERKFIILPLPDNKAISILQSVNTSELAFVIADPFIFFKDYEFSLDDQTIHQLEVKDESVIYIKVILTIQDPFNKTTANLQGPIIVNTNINKAKQLILKNSIYKTKHPLFKENIESVKG</sequence>
<dbReference type="InterPro" id="IPR003775">
    <property type="entry name" value="Flagellar_assembly_factor_FliW"/>
</dbReference>
<comment type="subcellular location">
    <subcellularLocation>
        <location evidence="4">Cytoplasm</location>
    </subcellularLocation>
</comment>
<dbReference type="InterPro" id="IPR024046">
    <property type="entry name" value="Flagellar_assmbl_FliW_dom_sf"/>
</dbReference>
<accession>A0AAW6SV93</accession>
<dbReference type="Proteomes" id="UP001159179">
    <property type="component" value="Unassembled WGS sequence"/>
</dbReference>
<protein>
    <recommendedName>
        <fullName evidence="4">Flagellar assembly factor FliW</fullName>
    </recommendedName>
</protein>
<dbReference type="Pfam" id="PF02623">
    <property type="entry name" value="FliW"/>
    <property type="match status" value="1"/>
</dbReference>
<gene>
    <name evidence="4 5" type="primary">fliW</name>
    <name evidence="5" type="ORF">P5X88_10040</name>
</gene>
<keyword evidence="5" id="KW-0966">Cell projection</keyword>
<keyword evidence="2 4" id="KW-1005">Bacterial flagellum biogenesis</keyword>
<reference evidence="5" key="1">
    <citation type="submission" date="2023-03" db="EMBL/GenBank/DDBJ databases">
        <title>Bacterial isolates from washroom surfaces on a university campus.</title>
        <authorList>
            <person name="Holman D.B."/>
            <person name="Gzyl K.E."/>
            <person name="Taheri A.E."/>
        </authorList>
    </citation>
    <scope>NUCLEOTIDE SEQUENCE</scope>
    <source>
        <strain evidence="5">RD03</strain>
    </source>
</reference>
<organism evidence="5 6">
    <name type="scientific">Heyndrickxia oleronia</name>
    <dbReference type="NCBI Taxonomy" id="38875"/>
    <lineage>
        <taxon>Bacteria</taxon>
        <taxon>Bacillati</taxon>
        <taxon>Bacillota</taxon>
        <taxon>Bacilli</taxon>
        <taxon>Bacillales</taxon>
        <taxon>Bacillaceae</taxon>
        <taxon>Heyndrickxia</taxon>
    </lineage>
</organism>
<proteinExistence type="inferred from homology"/>
<evidence type="ECO:0000256" key="4">
    <source>
        <dbReference type="HAMAP-Rule" id="MF_01185"/>
    </source>
</evidence>
<dbReference type="PANTHER" id="PTHR39190">
    <property type="entry name" value="FLAGELLAR ASSEMBLY FACTOR FLIW"/>
    <property type="match status" value="1"/>
</dbReference>
<dbReference type="GO" id="GO:0006417">
    <property type="term" value="P:regulation of translation"/>
    <property type="evidence" value="ECO:0007669"/>
    <property type="project" value="UniProtKB-KW"/>
</dbReference>
<keyword evidence="3 4" id="KW-0810">Translation regulation</keyword>